<comment type="similarity">
    <text evidence="1">Belongs to the tRNA pseudouridine synthase TruA family.</text>
</comment>
<dbReference type="GO" id="GO:1990481">
    <property type="term" value="P:mRNA pseudouridine synthesis"/>
    <property type="evidence" value="ECO:0007669"/>
    <property type="project" value="TreeGrafter"/>
</dbReference>
<dbReference type="HOGENOM" id="CLU_014673_2_3_1"/>
<name>F0XDE3_GROCL</name>
<dbReference type="OrthoDB" id="25767at2759"/>
<dbReference type="Proteomes" id="UP000007796">
    <property type="component" value="Unassembled WGS sequence"/>
</dbReference>
<evidence type="ECO:0000256" key="2">
    <source>
        <dbReference type="ARBA" id="ARBA00022694"/>
    </source>
</evidence>
<feature type="domain" description="Pseudouridine synthase I TruA alpha/beta" evidence="5">
    <location>
        <begin position="224"/>
        <end position="349"/>
    </location>
</feature>
<keyword evidence="2" id="KW-0819">tRNA processing</keyword>
<dbReference type="HAMAP" id="MF_00171">
    <property type="entry name" value="TruA"/>
    <property type="match status" value="1"/>
</dbReference>
<dbReference type="InterPro" id="IPR020103">
    <property type="entry name" value="PsdUridine_synth_cat_dom_sf"/>
</dbReference>
<gene>
    <name evidence="6" type="ORF">CMQ_1063</name>
</gene>
<dbReference type="RefSeq" id="XP_014173617.1">
    <property type="nucleotide sequence ID" value="XM_014318142.1"/>
</dbReference>
<dbReference type="GO" id="GO:0031119">
    <property type="term" value="P:tRNA pseudouridine synthesis"/>
    <property type="evidence" value="ECO:0007669"/>
    <property type="project" value="TreeGrafter"/>
</dbReference>
<dbReference type="EMBL" id="GL629765">
    <property type="protein sequence ID" value="EFX04135.1"/>
    <property type="molecule type" value="Genomic_DNA"/>
</dbReference>
<evidence type="ECO:0000256" key="4">
    <source>
        <dbReference type="SAM" id="MobiDB-lite"/>
    </source>
</evidence>
<keyword evidence="3" id="KW-0413">Isomerase</keyword>
<dbReference type="PANTHER" id="PTHR11142:SF5">
    <property type="entry name" value="TRNA PSEUDOURIDINE(38_39) SYNTHASE"/>
    <property type="match status" value="1"/>
</dbReference>
<dbReference type="GeneID" id="25973900"/>
<evidence type="ECO:0000256" key="1">
    <source>
        <dbReference type="ARBA" id="ARBA00009375"/>
    </source>
</evidence>
<evidence type="ECO:0000256" key="3">
    <source>
        <dbReference type="ARBA" id="ARBA00023235"/>
    </source>
</evidence>
<dbReference type="STRING" id="655863.F0XDE3"/>
<organism evidence="7">
    <name type="scientific">Grosmannia clavigera (strain kw1407 / UAMH 11150)</name>
    <name type="common">Blue stain fungus</name>
    <name type="synonym">Graphiocladiella clavigera</name>
    <dbReference type="NCBI Taxonomy" id="655863"/>
    <lineage>
        <taxon>Eukaryota</taxon>
        <taxon>Fungi</taxon>
        <taxon>Dikarya</taxon>
        <taxon>Ascomycota</taxon>
        <taxon>Pezizomycotina</taxon>
        <taxon>Sordariomycetes</taxon>
        <taxon>Sordariomycetidae</taxon>
        <taxon>Ophiostomatales</taxon>
        <taxon>Ophiostomataceae</taxon>
        <taxon>Leptographium</taxon>
    </lineage>
</organism>
<dbReference type="Pfam" id="PF01416">
    <property type="entry name" value="PseudoU_synth_1"/>
    <property type="match status" value="1"/>
</dbReference>
<dbReference type="eggNOG" id="KOG2554">
    <property type="taxonomic scope" value="Eukaryota"/>
</dbReference>
<dbReference type="InParanoid" id="F0XDE3"/>
<dbReference type="NCBIfam" id="TIGR00071">
    <property type="entry name" value="hisT_truA"/>
    <property type="match status" value="1"/>
</dbReference>
<dbReference type="InterPro" id="IPR020095">
    <property type="entry name" value="PsdUridine_synth_TruA_C"/>
</dbReference>
<feature type="compositionally biased region" description="Low complexity" evidence="4">
    <location>
        <begin position="30"/>
        <end position="44"/>
    </location>
</feature>
<dbReference type="Gene3D" id="3.30.70.580">
    <property type="entry name" value="Pseudouridine synthase I, catalytic domain, N-terminal subdomain"/>
    <property type="match status" value="1"/>
</dbReference>
<dbReference type="GO" id="GO:0005737">
    <property type="term" value="C:cytoplasm"/>
    <property type="evidence" value="ECO:0007669"/>
    <property type="project" value="TreeGrafter"/>
</dbReference>
<dbReference type="SUPFAM" id="SSF55120">
    <property type="entry name" value="Pseudouridine synthase"/>
    <property type="match status" value="1"/>
</dbReference>
<accession>F0XDE3</accession>
<dbReference type="GO" id="GO:0005634">
    <property type="term" value="C:nucleus"/>
    <property type="evidence" value="ECO:0007669"/>
    <property type="project" value="TreeGrafter"/>
</dbReference>
<sequence>MADYSRWTKEALVRRVQQLEQDVAKARQRPAAADTTTSTATATPKAKKSMDPSRYASRFIALKLAYLGKRYGGFEYQPSGALPTIEEELWKALTKACLVFPAPGASADEVDLVRCEYSKCGRTDRGVSAFGQVVALRVRSNKRAVYAKVLNRLLPPDIRVLAWCATPPADFSARFSCRERQYRYFFTQPAYFTEDGSRPGPTSSAGSASQPPDGWLDIDAMRDAATRFVGLHDFRNFCKVDPSKQITNFERRIFAAGITEVADVHSSLRCLSSSASSVSFPRVYSFDVRGSAFLWHQIRHMVAVLFLVGQGREPADVVSQLLGVAAQPGRPNYPMADETPLVLWDCIFPPLGLPGVDDSVDSPTAGNWSDSLQWLYVGHADNDDAGEPPSRMFIDGLWRGWRTAKMDEILANRLLDLVTAGPVTVAESSHTTTSHTTTRIACPGPPGNKSHVFEGGDGPRLAGIYVPLLKRPRLAAPDDVNDRYARQKGFDSADAMRQTGNWRAAIKARKEEAKADEAMTAE</sequence>
<dbReference type="Gene3D" id="3.30.70.660">
    <property type="entry name" value="Pseudouridine synthase I, catalytic domain, C-terminal subdomain"/>
    <property type="match status" value="1"/>
</dbReference>
<dbReference type="InterPro" id="IPR020097">
    <property type="entry name" value="PsdUridine_synth_TruA_a/b_dom"/>
</dbReference>
<evidence type="ECO:0000313" key="6">
    <source>
        <dbReference type="EMBL" id="EFX04135.1"/>
    </source>
</evidence>
<dbReference type="GO" id="GO:0003723">
    <property type="term" value="F:RNA binding"/>
    <property type="evidence" value="ECO:0007669"/>
    <property type="project" value="InterPro"/>
</dbReference>
<proteinExistence type="inferred from homology"/>
<dbReference type="PANTHER" id="PTHR11142">
    <property type="entry name" value="PSEUDOURIDYLATE SYNTHASE"/>
    <property type="match status" value="1"/>
</dbReference>
<dbReference type="InterPro" id="IPR020094">
    <property type="entry name" value="TruA/RsuA/RluB/E/F_N"/>
</dbReference>
<dbReference type="AlphaFoldDB" id="F0XDE3"/>
<evidence type="ECO:0000313" key="7">
    <source>
        <dbReference type="Proteomes" id="UP000007796"/>
    </source>
</evidence>
<feature type="region of interest" description="Disordered" evidence="4">
    <location>
        <begin position="23"/>
        <end position="49"/>
    </location>
</feature>
<evidence type="ECO:0000259" key="5">
    <source>
        <dbReference type="Pfam" id="PF01416"/>
    </source>
</evidence>
<dbReference type="InterPro" id="IPR001406">
    <property type="entry name" value="PsdUridine_synth_TruA"/>
</dbReference>
<dbReference type="GO" id="GO:0009982">
    <property type="term" value="F:pseudouridine synthase activity"/>
    <property type="evidence" value="ECO:0007669"/>
    <property type="project" value="InterPro"/>
</dbReference>
<dbReference type="FunCoup" id="F0XDE3">
    <property type="interactions" value="652"/>
</dbReference>
<reference evidence="6 7" key="1">
    <citation type="journal article" date="2011" name="Proc. Natl. Acad. Sci. U.S.A.">
        <title>Genome and transcriptome analyses of the mountain pine beetle-fungal symbiont Grosmannia clavigera, a lodgepole pine pathogen.</title>
        <authorList>
            <person name="DiGuistini S."/>
            <person name="Wang Y."/>
            <person name="Liao N.Y."/>
            <person name="Taylor G."/>
            <person name="Tanguay P."/>
            <person name="Feau N."/>
            <person name="Henrissat B."/>
            <person name="Chan S.K."/>
            <person name="Hesse-Orce U."/>
            <person name="Alamouti S.M."/>
            <person name="Tsui C.K.M."/>
            <person name="Docking R.T."/>
            <person name="Levasseur A."/>
            <person name="Haridas S."/>
            <person name="Robertson G."/>
            <person name="Birol I."/>
            <person name="Holt R.A."/>
            <person name="Marra M.A."/>
            <person name="Hamelin R.C."/>
            <person name="Hirst M."/>
            <person name="Jones S.J.M."/>
            <person name="Bohlmann J."/>
            <person name="Breuil C."/>
        </authorList>
    </citation>
    <scope>NUCLEOTIDE SEQUENCE [LARGE SCALE GENOMIC DNA]</scope>
    <source>
        <strain evidence="7">kw1407 / UAMH 11150</strain>
    </source>
</reference>
<keyword evidence="7" id="KW-1185">Reference proteome</keyword>
<protein>
    <submittedName>
        <fullName evidence="6">Pseudouridylate synthase 3</fullName>
    </submittedName>
</protein>